<gene>
    <name evidence="3" type="ORF">EV148_10623</name>
</gene>
<name>A0A4R2I974_9GAMM</name>
<dbReference type="Proteomes" id="UP000294862">
    <property type="component" value="Unassembled WGS sequence"/>
</dbReference>
<dbReference type="SUPFAM" id="SSF52402">
    <property type="entry name" value="Adenine nucleotide alpha hydrolases-like"/>
    <property type="match status" value="2"/>
</dbReference>
<dbReference type="PANTHER" id="PTHR46268">
    <property type="entry name" value="STRESS RESPONSE PROTEIN NHAX"/>
    <property type="match status" value="1"/>
</dbReference>
<sequence length="274" mass="29597">MKDILAHADNYSSWTPGMEYAAGLAAAFSGHLTGVHVVASPYMMVSPYDAPQLLSRIVEELRQVKEEACARRSAFEAQARALGARSALWEVAEGDVPDVLARIGNWHDVLVLGRDEKSNWGSAQALGNLVLRSHLPCIVTPPTCSTARAQCVALGWNHSPEAIRAIHAALPILAAAGRIVVLSGKPREQPLTVGWKPEFDLGTYLRGHGLHVEDRELDASDADAGAALLEAASECRADLLVMGAYGRARFSEWIFGGATRHVLAQARIPLFLRH</sequence>
<evidence type="ECO:0000256" key="1">
    <source>
        <dbReference type="ARBA" id="ARBA00008791"/>
    </source>
</evidence>
<protein>
    <submittedName>
        <fullName evidence="3">Universal stress protein family protein</fullName>
    </submittedName>
</protein>
<evidence type="ECO:0000259" key="2">
    <source>
        <dbReference type="Pfam" id="PF00582"/>
    </source>
</evidence>
<accession>A0A4R2I974</accession>
<proteinExistence type="inferred from homology"/>
<dbReference type="OrthoDB" id="9804721at2"/>
<organism evidence="3 4">
    <name type="scientific">Dokdonella fugitiva</name>
    <dbReference type="NCBI Taxonomy" id="328517"/>
    <lineage>
        <taxon>Bacteria</taxon>
        <taxon>Pseudomonadati</taxon>
        <taxon>Pseudomonadota</taxon>
        <taxon>Gammaproteobacteria</taxon>
        <taxon>Lysobacterales</taxon>
        <taxon>Rhodanobacteraceae</taxon>
        <taxon>Dokdonella</taxon>
    </lineage>
</organism>
<reference evidence="3 4" key="1">
    <citation type="journal article" date="2015" name="Stand. Genomic Sci.">
        <title>Genomic Encyclopedia of Bacterial and Archaeal Type Strains, Phase III: the genomes of soil and plant-associated and newly described type strains.</title>
        <authorList>
            <person name="Whitman W.B."/>
            <person name="Woyke T."/>
            <person name="Klenk H.P."/>
            <person name="Zhou Y."/>
            <person name="Lilburn T.G."/>
            <person name="Beck B.J."/>
            <person name="De Vos P."/>
            <person name="Vandamme P."/>
            <person name="Eisen J.A."/>
            <person name="Garrity G."/>
            <person name="Hugenholtz P."/>
            <person name="Kyrpides N.C."/>
        </authorList>
    </citation>
    <scope>NUCLEOTIDE SEQUENCE [LARGE SCALE GENOMIC DNA]</scope>
    <source>
        <strain evidence="3 4">A3</strain>
    </source>
</reference>
<evidence type="ECO:0000313" key="3">
    <source>
        <dbReference type="EMBL" id="TCO39878.1"/>
    </source>
</evidence>
<dbReference type="PANTHER" id="PTHR46268:SF15">
    <property type="entry name" value="UNIVERSAL STRESS PROTEIN HP_0031"/>
    <property type="match status" value="1"/>
</dbReference>
<dbReference type="InterPro" id="IPR006016">
    <property type="entry name" value="UspA"/>
</dbReference>
<keyword evidence="4" id="KW-1185">Reference proteome</keyword>
<dbReference type="CDD" id="cd00293">
    <property type="entry name" value="USP-like"/>
    <property type="match status" value="1"/>
</dbReference>
<feature type="domain" description="UspA" evidence="2">
    <location>
        <begin position="210"/>
        <end position="270"/>
    </location>
</feature>
<dbReference type="Pfam" id="PF00582">
    <property type="entry name" value="Usp"/>
    <property type="match status" value="1"/>
</dbReference>
<dbReference type="Gene3D" id="3.40.50.12370">
    <property type="match status" value="1"/>
</dbReference>
<comment type="caution">
    <text evidence="3">The sequence shown here is derived from an EMBL/GenBank/DDBJ whole genome shotgun (WGS) entry which is preliminary data.</text>
</comment>
<evidence type="ECO:0000313" key="4">
    <source>
        <dbReference type="Proteomes" id="UP000294862"/>
    </source>
</evidence>
<dbReference type="AlphaFoldDB" id="A0A4R2I974"/>
<dbReference type="RefSeq" id="WP_131998278.1">
    <property type="nucleotide sequence ID" value="NZ_SLWQ01000006.1"/>
</dbReference>
<comment type="similarity">
    <text evidence="1">Belongs to the universal stress protein A family.</text>
</comment>
<dbReference type="EMBL" id="SLWQ01000006">
    <property type="protein sequence ID" value="TCO39878.1"/>
    <property type="molecule type" value="Genomic_DNA"/>
</dbReference>